<protein>
    <submittedName>
        <fullName evidence="1">Uncharacterized protein</fullName>
    </submittedName>
</protein>
<proteinExistence type="predicted"/>
<evidence type="ECO:0000313" key="1">
    <source>
        <dbReference type="EMBL" id="SVA85761.1"/>
    </source>
</evidence>
<sequence length="496" mass="55390">MAYKHVEIMFSYDMPDAYLYQSTNEGKVGQHTYKGPEKLWIFMDKMTNKRASDPGTNDLEPDYVPPAHTYKVLVDCVENPLICELLEPDVDDLFLDNRPYTTETLPVKRKNGEYFTHMEPEQPSPDHTYDIQEIEFNPTGHDPKTGLGGTWVLPLPFTKPHVSWYSLKKSRWSRLSGSDNHVHDDMPAALQDAWINYRKELREIPALYGASFDITIDAGGTGYAKNDKFVVPASVFGFKDSDLGEKDDLSQPMGWRPGFDHYDASLTHRGDIPKKTDPTTAMLEVEGLRMVGDNPLIPEGVIAEVPVEEGTPGIKKGEAISGEKMTLDLTIIVEAVDGDGAITEVRTRNAFMGRHIKEAQTHDTPAATTTEATGTGFEFTLSKVERIEPWKVRFPDAPNDIEAQWEGKRIKRYLTDEERDDPSDGFLMEHTYHPITNHYIPPEMGGNYFAKDLARLNLSTNGTSFDDGVDDGLSAAPTDAGGKVRVAGTVTARKQS</sequence>
<name>A0A381Z9W9_9ZZZZ</name>
<organism evidence="1">
    <name type="scientific">marine metagenome</name>
    <dbReference type="NCBI Taxonomy" id="408172"/>
    <lineage>
        <taxon>unclassified sequences</taxon>
        <taxon>metagenomes</taxon>
        <taxon>ecological metagenomes</taxon>
    </lineage>
</organism>
<gene>
    <name evidence="1" type="ORF">METZ01_LOCUS138615</name>
</gene>
<dbReference type="EMBL" id="UINC01020419">
    <property type="protein sequence ID" value="SVA85761.1"/>
    <property type="molecule type" value="Genomic_DNA"/>
</dbReference>
<reference evidence="1" key="1">
    <citation type="submission" date="2018-05" db="EMBL/GenBank/DDBJ databases">
        <authorList>
            <person name="Lanie J.A."/>
            <person name="Ng W.-L."/>
            <person name="Kazmierczak K.M."/>
            <person name="Andrzejewski T.M."/>
            <person name="Davidsen T.M."/>
            <person name="Wayne K.J."/>
            <person name="Tettelin H."/>
            <person name="Glass J.I."/>
            <person name="Rusch D."/>
            <person name="Podicherti R."/>
            <person name="Tsui H.-C.T."/>
            <person name="Winkler M.E."/>
        </authorList>
    </citation>
    <scope>NUCLEOTIDE SEQUENCE</scope>
</reference>
<dbReference type="AlphaFoldDB" id="A0A381Z9W9"/>
<accession>A0A381Z9W9</accession>